<dbReference type="EMBL" id="BDGG01000005">
    <property type="protein sequence ID" value="GAU99386.1"/>
    <property type="molecule type" value="Genomic_DNA"/>
</dbReference>
<comment type="caution">
    <text evidence="1">The sequence shown here is derived from an EMBL/GenBank/DDBJ whole genome shotgun (WGS) entry which is preliminary data.</text>
</comment>
<gene>
    <name evidence="1" type="primary">RvY_10402</name>
    <name evidence="1" type="synonym">RvY_10402.1</name>
    <name evidence="1" type="ORF">RvY_10402-1</name>
</gene>
<evidence type="ECO:0000313" key="1">
    <source>
        <dbReference type="EMBL" id="GAU99386.1"/>
    </source>
</evidence>
<name>A0A1D1VCL5_RAMVA</name>
<protein>
    <submittedName>
        <fullName evidence="1">Uncharacterized protein</fullName>
    </submittedName>
</protein>
<reference evidence="1 2" key="1">
    <citation type="journal article" date="2016" name="Nat. Commun.">
        <title>Extremotolerant tardigrade genome and improved radiotolerance of human cultured cells by tardigrade-unique protein.</title>
        <authorList>
            <person name="Hashimoto T."/>
            <person name="Horikawa D.D."/>
            <person name="Saito Y."/>
            <person name="Kuwahara H."/>
            <person name="Kozuka-Hata H."/>
            <person name="Shin-I T."/>
            <person name="Minakuchi Y."/>
            <person name="Ohishi K."/>
            <person name="Motoyama A."/>
            <person name="Aizu T."/>
            <person name="Enomoto A."/>
            <person name="Kondo K."/>
            <person name="Tanaka S."/>
            <person name="Hara Y."/>
            <person name="Koshikawa S."/>
            <person name="Sagara H."/>
            <person name="Miura T."/>
            <person name="Yokobori S."/>
            <person name="Miyagawa K."/>
            <person name="Suzuki Y."/>
            <person name="Kubo T."/>
            <person name="Oyama M."/>
            <person name="Kohara Y."/>
            <person name="Fujiyama A."/>
            <person name="Arakawa K."/>
            <person name="Katayama T."/>
            <person name="Toyoda A."/>
            <person name="Kunieda T."/>
        </authorList>
    </citation>
    <scope>NUCLEOTIDE SEQUENCE [LARGE SCALE GENOMIC DNA]</scope>
    <source>
        <strain evidence="1 2">YOKOZUNA-1</strain>
    </source>
</reference>
<accession>A0A1D1VCL5</accession>
<organism evidence="1 2">
    <name type="scientific">Ramazzottius varieornatus</name>
    <name type="common">Water bear</name>
    <name type="synonym">Tardigrade</name>
    <dbReference type="NCBI Taxonomy" id="947166"/>
    <lineage>
        <taxon>Eukaryota</taxon>
        <taxon>Metazoa</taxon>
        <taxon>Ecdysozoa</taxon>
        <taxon>Tardigrada</taxon>
        <taxon>Eutardigrada</taxon>
        <taxon>Parachela</taxon>
        <taxon>Hypsibioidea</taxon>
        <taxon>Ramazzottiidae</taxon>
        <taxon>Ramazzottius</taxon>
    </lineage>
</organism>
<keyword evidence="2" id="KW-1185">Reference proteome</keyword>
<dbReference type="AlphaFoldDB" id="A0A1D1VCL5"/>
<dbReference type="Proteomes" id="UP000186922">
    <property type="component" value="Unassembled WGS sequence"/>
</dbReference>
<sequence length="153" mass="17105">MRGFDLFQFRFQLLAKFVVEFIIVPVLRPGRSFFVLPAFILLGPVFNREFFKVIIVVQEEHLRDASAFSWLSLGVVSSGVLRSVFVALGVLSIGIHDIKRILSPPWHCSLFSSVCTINVRIGSVESPEFPFSLLSAAVCPSSAELCRRTRLCS</sequence>
<evidence type="ECO:0000313" key="2">
    <source>
        <dbReference type="Proteomes" id="UP000186922"/>
    </source>
</evidence>
<proteinExistence type="predicted"/>